<sequence length="183" mass="20239">MLDTSKVAPCPNHYDHPYRFDELSLGTGSNEQPYFRALVFFNKKPDVTANFFHEHWKSVHADLTLQTPGAGANLVRYVQFHQDAKHVNDLQPLLEASGGSMHIMPYDGCAEFHAKSAEDFTAFMKSVWTSDNLVGCGKRFADTTQGYHVMVGYDNLIFGSAIPITGGADGILAGDTRLKTSHK</sequence>
<dbReference type="GO" id="GO:0016491">
    <property type="term" value="F:oxidoreductase activity"/>
    <property type="evidence" value="ECO:0007669"/>
    <property type="project" value="InterPro"/>
</dbReference>
<dbReference type="SUPFAM" id="SSF54909">
    <property type="entry name" value="Dimeric alpha+beta barrel"/>
    <property type="match status" value="1"/>
</dbReference>
<organism evidence="3 4">
    <name type="scientific">Ascochyta lentis</name>
    <dbReference type="NCBI Taxonomy" id="205686"/>
    <lineage>
        <taxon>Eukaryota</taxon>
        <taxon>Fungi</taxon>
        <taxon>Dikarya</taxon>
        <taxon>Ascomycota</taxon>
        <taxon>Pezizomycotina</taxon>
        <taxon>Dothideomycetes</taxon>
        <taxon>Pleosporomycetidae</taxon>
        <taxon>Pleosporales</taxon>
        <taxon>Pleosporineae</taxon>
        <taxon>Didymellaceae</taxon>
        <taxon>Ascochyta</taxon>
    </lineage>
</organism>
<evidence type="ECO:0000256" key="1">
    <source>
        <dbReference type="ARBA" id="ARBA00005986"/>
    </source>
</evidence>
<evidence type="ECO:0000259" key="2">
    <source>
        <dbReference type="Pfam" id="PF07110"/>
    </source>
</evidence>
<reference evidence="3" key="1">
    <citation type="submission" date="2018-12" db="EMBL/GenBank/DDBJ databases">
        <authorList>
            <person name="Syme R.A."/>
            <person name="Farfan-Caceres L."/>
            <person name="Lichtenzveig J."/>
        </authorList>
    </citation>
    <scope>NUCLEOTIDE SEQUENCE</scope>
    <source>
        <strain evidence="3">Al4</strain>
    </source>
</reference>
<gene>
    <name evidence="3" type="ORF">EKO04_000628</name>
</gene>
<dbReference type="Proteomes" id="UP000651452">
    <property type="component" value="Unassembled WGS sequence"/>
</dbReference>
<evidence type="ECO:0000313" key="3">
    <source>
        <dbReference type="EMBL" id="KAF9701727.1"/>
    </source>
</evidence>
<feature type="domain" description="EthD" evidence="2">
    <location>
        <begin position="44"/>
        <end position="143"/>
    </location>
</feature>
<dbReference type="InterPro" id="IPR009799">
    <property type="entry name" value="EthD_dom"/>
</dbReference>
<dbReference type="OrthoDB" id="3454835at2759"/>
<dbReference type="InterPro" id="IPR011008">
    <property type="entry name" value="Dimeric_a/b-barrel"/>
</dbReference>
<comment type="caution">
    <text evidence="3">The sequence shown here is derived from an EMBL/GenBank/DDBJ whole genome shotgun (WGS) entry which is preliminary data.</text>
</comment>
<evidence type="ECO:0000313" key="4">
    <source>
        <dbReference type="Proteomes" id="UP000651452"/>
    </source>
</evidence>
<dbReference type="AlphaFoldDB" id="A0A8H7JET5"/>
<dbReference type="Gene3D" id="3.30.70.100">
    <property type="match status" value="1"/>
</dbReference>
<reference evidence="3" key="2">
    <citation type="submission" date="2020-09" db="EMBL/GenBank/DDBJ databases">
        <title>Reference genome assembly for Australian Ascochyta lentis isolate Al4.</title>
        <authorList>
            <person name="Lee R.C."/>
            <person name="Farfan-Caceres L.M."/>
            <person name="Debler J.W."/>
            <person name="Williams A.H."/>
            <person name="Henares B.M."/>
        </authorList>
    </citation>
    <scope>NUCLEOTIDE SEQUENCE</scope>
    <source>
        <strain evidence="3">Al4</strain>
    </source>
</reference>
<dbReference type="EMBL" id="RZGK01000002">
    <property type="protein sequence ID" value="KAF9701727.1"/>
    <property type="molecule type" value="Genomic_DNA"/>
</dbReference>
<protein>
    <recommendedName>
        <fullName evidence="2">EthD domain-containing protein</fullName>
    </recommendedName>
</protein>
<name>A0A8H7JET5_9PLEO</name>
<accession>A0A8H7JET5</accession>
<proteinExistence type="inferred from homology"/>
<dbReference type="Pfam" id="PF07110">
    <property type="entry name" value="EthD"/>
    <property type="match status" value="1"/>
</dbReference>
<keyword evidence="4" id="KW-1185">Reference proteome</keyword>
<comment type="similarity">
    <text evidence="1">Belongs to the tpcK family.</text>
</comment>